<evidence type="ECO:0000313" key="2">
    <source>
        <dbReference type="EMBL" id="SNS82317.1"/>
    </source>
</evidence>
<reference evidence="3" key="1">
    <citation type="submission" date="2017-06" db="EMBL/GenBank/DDBJ databases">
        <authorList>
            <person name="Varghese N."/>
            <person name="Submissions S."/>
        </authorList>
    </citation>
    <scope>NUCLEOTIDE SEQUENCE [LARGE SCALE GENOMIC DNA]</scope>
    <source>
        <strain evidence="3">NKM1</strain>
    </source>
</reference>
<accession>A0A239HLV5</accession>
<evidence type="ECO:0000256" key="1">
    <source>
        <dbReference type="SAM" id="Phobius"/>
    </source>
</evidence>
<proteinExistence type="predicted"/>
<feature type="transmembrane region" description="Helical" evidence="1">
    <location>
        <begin position="21"/>
        <end position="43"/>
    </location>
</feature>
<gene>
    <name evidence="2" type="ORF">SAMN06296052_11455</name>
</gene>
<dbReference type="EMBL" id="FZOQ01000014">
    <property type="protein sequence ID" value="SNS82317.1"/>
    <property type="molecule type" value="Genomic_DNA"/>
</dbReference>
<dbReference type="RefSeq" id="WP_089320096.1">
    <property type="nucleotide sequence ID" value="NZ_FZOQ01000014.1"/>
</dbReference>
<keyword evidence="3" id="KW-1185">Reference proteome</keyword>
<evidence type="ECO:0000313" key="3">
    <source>
        <dbReference type="Proteomes" id="UP000198432"/>
    </source>
</evidence>
<organism evidence="2 3">
    <name type="scientific">Pontibacter ummariensis</name>
    <dbReference type="NCBI Taxonomy" id="1610492"/>
    <lineage>
        <taxon>Bacteria</taxon>
        <taxon>Pseudomonadati</taxon>
        <taxon>Bacteroidota</taxon>
        <taxon>Cytophagia</taxon>
        <taxon>Cytophagales</taxon>
        <taxon>Hymenobacteraceae</taxon>
        <taxon>Pontibacter</taxon>
    </lineage>
</organism>
<feature type="transmembrane region" description="Helical" evidence="1">
    <location>
        <begin position="157"/>
        <end position="178"/>
    </location>
</feature>
<sequence>MDFIERFLDFISDNRRHITTRVIVAAFSFLLFVLVDNMFAFSYNYTIDRSISNARNISELLKDTTLSSTTRLGLERLREEVVTHKTVADHVVAFWRDVSTFKYGTTKVAMLDNSDSWTVSYDLWHLLSSGGLYLLFIIFGVPVILVAKSSLTLLQRFVSALGFIVLFSTIAYVHYIVLELVPDMLFGSWTWNYVLNALVQLTLVGFLASFNKKAEKNKKHDKVLAGV</sequence>
<name>A0A239HLV5_9BACT</name>
<protein>
    <submittedName>
        <fullName evidence="2">Uncharacterized protein</fullName>
    </submittedName>
</protein>
<feature type="transmembrane region" description="Helical" evidence="1">
    <location>
        <begin position="123"/>
        <end position="145"/>
    </location>
</feature>
<keyword evidence="1" id="KW-0472">Membrane</keyword>
<dbReference type="AlphaFoldDB" id="A0A239HLV5"/>
<feature type="transmembrane region" description="Helical" evidence="1">
    <location>
        <begin position="190"/>
        <end position="210"/>
    </location>
</feature>
<keyword evidence="1" id="KW-1133">Transmembrane helix</keyword>
<keyword evidence="1" id="KW-0812">Transmembrane</keyword>
<dbReference type="Proteomes" id="UP000198432">
    <property type="component" value="Unassembled WGS sequence"/>
</dbReference>